<evidence type="ECO:0000313" key="1">
    <source>
        <dbReference type="EMBL" id="QDO89983.1"/>
    </source>
</evidence>
<dbReference type="Gene3D" id="3.40.50.720">
    <property type="entry name" value="NAD(P)-binding Rossmann-like Domain"/>
    <property type="match status" value="1"/>
</dbReference>
<gene>
    <name evidence="1" type="ORF">FNH13_18020</name>
</gene>
<accession>A0A516GEM3</accession>
<sequence length="204" mass="22575">MTEDLPYRPVSNKGLLRAWLAERVLAAHHSGRVRTVIGRATELYGPAVESLLGSNIFGPAARGGLALWVGELDQPLAPMFIDDFAHGLVELGEREEALGEVWHLPTPEPSTARHLLHLAATRSQQRMRVLKIREPTVRAVGVLWPVAREGAEMLYQFRQPHAIDSGKYRAAFGPGSVTPYEQGIDATLAWYRATPRRPMTALGR</sequence>
<evidence type="ECO:0000313" key="2">
    <source>
        <dbReference type="Proteomes" id="UP000315395"/>
    </source>
</evidence>
<reference evidence="1 2" key="1">
    <citation type="submission" date="2019-07" db="EMBL/GenBank/DDBJ databases">
        <title>complete genome sequencing of Ornithinimicrobium sp. H23M54.</title>
        <authorList>
            <person name="Bae J.-W."/>
            <person name="Lee S.-Y."/>
        </authorList>
    </citation>
    <scope>NUCLEOTIDE SEQUENCE [LARGE SCALE GENOMIC DNA]</scope>
    <source>
        <strain evidence="1 2">H23M54</strain>
    </source>
</reference>
<name>A0A516GEM3_9MICO</name>
<organism evidence="1 2">
    <name type="scientific">Ornithinimicrobium ciconiae</name>
    <dbReference type="NCBI Taxonomy" id="2594265"/>
    <lineage>
        <taxon>Bacteria</taxon>
        <taxon>Bacillati</taxon>
        <taxon>Actinomycetota</taxon>
        <taxon>Actinomycetes</taxon>
        <taxon>Micrococcales</taxon>
        <taxon>Ornithinimicrobiaceae</taxon>
        <taxon>Ornithinimicrobium</taxon>
    </lineage>
</organism>
<dbReference type="EMBL" id="CP041616">
    <property type="protein sequence ID" value="QDO89983.1"/>
    <property type="molecule type" value="Genomic_DNA"/>
</dbReference>
<dbReference type="KEGG" id="orz:FNH13_18020"/>
<keyword evidence="2" id="KW-1185">Reference proteome</keyword>
<dbReference type="InterPro" id="IPR036291">
    <property type="entry name" value="NAD(P)-bd_dom_sf"/>
</dbReference>
<dbReference type="Proteomes" id="UP000315395">
    <property type="component" value="Chromosome"/>
</dbReference>
<dbReference type="SUPFAM" id="SSF51735">
    <property type="entry name" value="NAD(P)-binding Rossmann-fold domains"/>
    <property type="match status" value="1"/>
</dbReference>
<dbReference type="OrthoDB" id="8205493at2"/>
<proteinExistence type="predicted"/>
<dbReference type="AlphaFoldDB" id="A0A516GEM3"/>
<protein>
    <submittedName>
        <fullName evidence="1">Uncharacterized protein</fullName>
    </submittedName>
</protein>